<dbReference type="GeneID" id="84648318"/>
<name>A0A511NBL6_9FLAO</name>
<dbReference type="STRING" id="1218108.GCA_000382425_00009"/>
<dbReference type="Proteomes" id="UP000321245">
    <property type="component" value="Unassembled WGS sequence"/>
</dbReference>
<evidence type="ECO:0000313" key="3">
    <source>
        <dbReference type="Proteomes" id="UP000321245"/>
    </source>
</evidence>
<keyword evidence="3" id="KW-1185">Reference proteome</keyword>
<evidence type="ECO:0000256" key="1">
    <source>
        <dbReference type="SAM" id="SignalP"/>
    </source>
</evidence>
<protein>
    <submittedName>
        <fullName evidence="2">DUF4876 domain-containing protein</fullName>
    </submittedName>
</protein>
<accession>A0A511NBL6</accession>
<dbReference type="InterPro" id="IPR032627">
    <property type="entry name" value="DUF4876"/>
</dbReference>
<dbReference type="OrthoDB" id="1409865at2"/>
<dbReference type="Pfam" id="PF16215">
    <property type="entry name" value="DUF4876"/>
    <property type="match status" value="1"/>
</dbReference>
<comment type="caution">
    <text evidence="2">The sequence shown here is derived from an EMBL/GenBank/DDBJ whole genome shotgun (WGS) entry which is preliminary data.</text>
</comment>
<dbReference type="PROSITE" id="PS51257">
    <property type="entry name" value="PROKAR_LIPOPROTEIN"/>
    <property type="match status" value="1"/>
</dbReference>
<dbReference type="EMBL" id="BJXC01000001">
    <property type="protein sequence ID" value="GEM50219.1"/>
    <property type="molecule type" value="Genomic_DNA"/>
</dbReference>
<sequence>MQKLLNRFSLLMLFSVFLLFSCNNDDDDFKSIPSSLIFTNKLPEGLQDATIIELNYTFKELNTGKVTEASIRGTKELTLQLPTGSYEVSVTGQINYQFEGNSFTKDVVGYSAAEAITAEDKNKTIQLFIKSPKGDLLIEELFFTGTLTPEGKQYNGDKYFKIYNNSDEVLYADGLLIVQSEFLTVEKQEYRPNIMATDFAAGSIIMLPGNGKEYPIKPGEHIIIADDAINHKEYNSNSIDLTKANFEIYYDEMDDVDNPAVKNTIPVFSTMIMHNRGFTSYALARLPENLSVSQYMAQYEYEYEYDFVFNGEVYPYSNEAYRIPNSWIIDAVNLSVSTQFQWILTAPSLDTGWTYSGTTDHDSSRYGKAVRRKTLSTSTNGNKILVDTNNSTLDFMPQIKPSLFN</sequence>
<gene>
    <name evidence="2" type="ORF">EB1_00090</name>
</gene>
<dbReference type="RefSeq" id="WP_026357312.1">
    <property type="nucleotide sequence ID" value="NZ_BJXC01000001.1"/>
</dbReference>
<proteinExistence type="predicted"/>
<keyword evidence="1" id="KW-0732">Signal</keyword>
<reference evidence="2 3" key="1">
    <citation type="submission" date="2019-07" db="EMBL/GenBank/DDBJ databases">
        <title>Whole genome shotgun sequence of Empedobacter brevis NBRC 14943.</title>
        <authorList>
            <person name="Hosoyama A."/>
            <person name="Uohara A."/>
            <person name="Ohji S."/>
            <person name="Ichikawa N."/>
        </authorList>
    </citation>
    <scope>NUCLEOTIDE SEQUENCE [LARGE SCALE GENOMIC DNA]</scope>
    <source>
        <strain evidence="2 3">NBRC 14943</strain>
    </source>
</reference>
<feature type="signal peptide" evidence="1">
    <location>
        <begin position="1"/>
        <end position="24"/>
    </location>
</feature>
<organism evidence="2 3">
    <name type="scientific">Empedobacter brevis NBRC 14943 = ATCC 43319</name>
    <dbReference type="NCBI Taxonomy" id="1218108"/>
    <lineage>
        <taxon>Bacteria</taxon>
        <taxon>Pseudomonadati</taxon>
        <taxon>Bacteroidota</taxon>
        <taxon>Flavobacteriia</taxon>
        <taxon>Flavobacteriales</taxon>
        <taxon>Weeksellaceae</taxon>
        <taxon>Empedobacter</taxon>
    </lineage>
</organism>
<evidence type="ECO:0000313" key="2">
    <source>
        <dbReference type="EMBL" id="GEM50219.1"/>
    </source>
</evidence>
<dbReference type="AlphaFoldDB" id="A0A511NBL6"/>
<feature type="chain" id="PRO_5021785391" evidence="1">
    <location>
        <begin position="25"/>
        <end position="405"/>
    </location>
</feature>